<comment type="caution">
    <text evidence="9">The sequence shown here is derived from an EMBL/GenBank/DDBJ whole genome shotgun (WGS) entry which is preliminary data.</text>
</comment>
<feature type="transmembrane region" description="Helical" evidence="7">
    <location>
        <begin position="327"/>
        <end position="344"/>
    </location>
</feature>
<dbReference type="InterPro" id="IPR037185">
    <property type="entry name" value="EmrE-like"/>
</dbReference>
<feature type="domain" description="EamA" evidence="8">
    <location>
        <begin position="90"/>
        <end position="221"/>
    </location>
</feature>
<comment type="subcellular location">
    <subcellularLocation>
        <location evidence="1">Membrane</location>
        <topology evidence="1">Multi-pass membrane protein</topology>
    </subcellularLocation>
</comment>
<dbReference type="PANTHER" id="PTHR32322">
    <property type="entry name" value="INNER MEMBRANE TRANSPORTER"/>
    <property type="match status" value="1"/>
</dbReference>
<keyword evidence="4 7" id="KW-1133">Transmembrane helix</keyword>
<evidence type="ECO:0000256" key="1">
    <source>
        <dbReference type="ARBA" id="ARBA00004141"/>
    </source>
</evidence>
<keyword evidence="10" id="KW-1185">Reference proteome</keyword>
<dbReference type="InterPro" id="IPR000620">
    <property type="entry name" value="EamA_dom"/>
</dbReference>
<feature type="region of interest" description="Disordered" evidence="6">
    <location>
        <begin position="30"/>
        <end position="79"/>
    </location>
</feature>
<accession>A0A4Y9FPN3</accession>
<evidence type="ECO:0000256" key="7">
    <source>
        <dbReference type="SAM" id="Phobius"/>
    </source>
</evidence>
<feature type="transmembrane region" description="Helical" evidence="7">
    <location>
        <begin position="260"/>
        <end position="282"/>
    </location>
</feature>
<gene>
    <name evidence="9" type="ORF">E4U02_13585</name>
</gene>
<dbReference type="PANTHER" id="PTHR32322:SF2">
    <property type="entry name" value="EAMA DOMAIN-CONTAINING PROTEIN"/>
    <property type="match status" value="1"/>
</dbReference>
<keyword evidence="5 7" id="KW-0472">Membrane</keyword>
<feature type="transmembrane region" description="Helical" evidence="7">
    <location>
        <begin position="208"/>
        <end position="227"/>
    </location>
</feature>
<evidence type="ECO:0000256" key="5">
    <source>
        <dbReference type="ARBA" id="ARBA00023136"/>
    </source>
</evidence>
<evidence type="ECO:0000256" key="2">
    <source>
        <dbReference type="ARBA" id="ARBA00007362"/>
    </source>
</evidence>
<feature type="transmembrane region" description="Helical" evidence="7">
    <location>
        <begin position="90"/>
        <end position="108"/>
    </location>
</feature>
<dbReference type="GO" id="GO:0016020">
    <property type="term" value="C:membrane"/>
    <property type="evidence" value="ECO:0007669"/>
    <property type="project" value="UniProtKB-SubCell"/>
</dbReference>
<dbReference type="OrthoDB" id="4630069at2"/>
<dbReference type="Proteomes" id="UP000298358">
    <property type="component" value="Unassembled WGS sequence"/>
</dbReference>
<evidence type="ECO:0000256" key="3">
    <source>
        <dbReference type="ARBA" id="ARBA00022692"/>
    </source>
</evidence>
<feature type="transmembrane region" description="Helical" evidence="7">
    <location>
        <begin position="294"/>
        <end position="315"/>
    </location>
</feature>
<evidence type="ECO:0000313" key="9">
    <source>
        <dbReference type="EMBL" id="TFU31185.1"/>
    </source>
</evidence>
<evidence type="ECO:0000259" key="8">
    <source>
        <dbReference type="Pfam" id="PF00892"/>
    </source>
</evidence>
<protein>
    <submittedName>
        <fullName evidence="9">DMT family transporter</fullName>
    </submittedName>
</protein>
<dbReference type="EMBL" id="SPQB01000047">
    <property type="protein sequence ID" value="TFU31185.1"/>
    <property type="molecule type" value="Genomic_DNA"/>
</dbReference>
<proteinExistence type="inferred from homology"/>
<sequence length="394" mass="41123">MTARIRVRLRCGRFGSARLWSRLVPSCERSERAPDGANQRARTERQRRPSGSSAGAKRRPSDRSTGGQRSDVGGPCDDRRVPSSRFTTRGWVLFAIMAILWGVPYLFIREAVESFSPAAVVAVRTGGAALLLLPFALRQGALKPALRKWPWVLAFAAIEMAGPFVLLAHAEQTIPSGLTGLLVATVPLFATVIAVIRGDRGALRPLRTIGLVLGFAGVAIVGLGSSGGAGADLLAMGEVLLVAVLYAIAPFIVASKLNEVPSLGTITLALGAVGLGYAPIALLTSPQPPAANSVISLALLTVLCTAVAFIVFFALIGEVGPVRAPMFTYMNPVVAVALGALILSEPLTPALLLGFPVVIVGCLLAAGGLPIGDRKRADVPILSEPDPATPRNGR</sequence>
<comment type="similarity">
    <text evidence="2">Belongs to the EamA transporter family.</text>
</comment>
<feature type="transmembrane region" description="Helical" evidence="7">
    <location>
        <begin position="174"/>
        <end position="196"/>
    </location>
</feature>
<dbReference type="AlphaFoldDB" id="A0A4Y9FPN3"/>
<dbReference type="InterPro" id="IPR050638">
    <property type="entry name" value="AA-Vitamin_Transporters"/>
</dbReference>
<evidence type="ECO:0000256" key="4">
    <source>
        <dbReference type="ARBA" id="ARBA00022989"/>
    </source>
</evidence>
<feature type="transmembrane region" description="Helical" evidence="7">
    <location>
        <begin position="114"/>
        <end position="137"/>
    </location>
</feature>
<keyword evidence="3 7" id="KW-0812">Transmembrane</keyword>
<organism evidence="9 10">
    <name type="scientific">Microbacterium paludicola</name>
    <dbReference type="NCBI Taxonomy" id="300019"/>
    <lineage>
        <taxon>Bacteria</taxon>
        <taxon>Bacillati</taxon>
        <taxon>Actinomycetota</taxon>
        <taxon>Actinomycetes</taxon>
        <taxon>Micrococcales</taxon>
        <taxon>Microbacteriaceae</taxon>
        <taxon>Microbacterium</taxon>
    </lineage>
</organism>
<feature type="transmembrane region" description="Helical" evidence="7">
    <location>
        <begin position="233"/>
        <end position="253"/>
    </location>
</feature>
<name>A0A4Y9FPN3_9MICO</name>
<feature type="domain" description="EamA" evidence="8">
    <location>
        <begin position="239"/>
        <end position="365"/>
    </location>
</feature>
<feature type="transmembrane region" description="Helical" evidence="7">
    <location>
        <begin position="149"/>
        <end position="168"/>
    </location>
</feature>
<evidence type="ECO:0000256" key="6">
    <source>
        <dbReference type="SAM" id="MobiDB-lite"/>
    </source>
</evidence>
<evidence type="ECO:0000313" key="10">
    <source>
        <dbReference type="Proteomes" id="UP000298358"/>
    </source>
</evidence>
<feature type="transmembrane region" description="Helical" evidence="7">
    <location>
        <begin position="350"/>
        <end position="371"/>
    </location>
</feature>
<reference evidence="9 10" key="1">
    <citation type="submission" date="2019-03" db="EMBL/GenBank/DDBJ databases">
        <title>Diversity of the mouse oral microbiome.</title>
        <authorList>
            <person name="Joseph S."/>
            <person name="Aduse-Opoku J."/>
            <person name="Curtis M."/>
            <person name="Wade W."/>
            <person name="Hashim A."/>
        </authorList>
    </citation>
    <scope>NUCLEOTIDE SEQUENCE [LARGE SCALE GENOMIC DNA]</scope>
    <source>
        <strain evidence="9 10">P1012</strain>
    </source>
</reference>
<dbReference type="SUPFAM" id="SSF103481">
    <property type="entry name" value="Multidrug resistance efflux transporter EmrE"/>
    <property type="match status" value="2"/>
</dbReference>
<dbReference type="Pfam" id="PF00892">
    <property type="entry name" value="EamA"/>
    <property type="match status" value="2"/>
</dbReference>